<evidence type="ECO:0000256" key="3">
    <source>
        <dbReference type="ARBA" id="ARBA00022475"/>
    </source>
</evidence>
<evidence type="ECO:0000256" key="7">
    <source>
        <dbReference type="ARBA" id="ARBA00023122"/>
    </source>
</evidence>
<evidence type="ECO:0000313" key="15">
    <source>
        <dbReference type="EMBL" id="GIJ61609.1"/>
    </source>
</evidence>
<evidence type="ECO:0000256" key="4">
    <source>
        <dbReference type="ARBA" id="ARBA00022692"/>
    </source>
</evidence>
<dbReference type="InterPro" id="IPR016169">
    <property type="entry name" value="FAD-bd_PCMH_sub2"/>
</dbReference>
<dbReference type="Pfam" id="PF03471">
    <property type="entry name" value="CorC_HlyC"/>
    <property type="match status" value="1"/>
</dbReference>
<dbReference type="InterPro" id="IPR046342">
    <property type="entry name" value="CBS_dom_sf"/>
</dbReference>
<evidence type="ECO:0000256" key="8">
    <source>
        <dbReference type="ARBA" id="ARBA00023136"/>
    </source>
</evidence>
<comment type="caution">
    <text evidence="15">The sequence shown here is derived from an EMBL/GenBank/DDBJ whole genome shotgun (WGS) entry which is preliminary data.</text>
</comment>
<dbReference type="InterPro" id="IPR036318">
    <property type="entry name" value="FAD-bd_PCMH-like_sf"/>
</dbReference>
<feature type="domain" description="CNNM transmembrane" evidence="14">
    <location>
        <begin position="1"/>
        <end position="189"/>
    </location>
</feature>
<evidence type="ECO:0000259" key="13">
    <source>
        <dbReference type="PROSITE" id="PS51371"/>
    </source>
</evidence>
<evidence type="ECO:0000256" key="9">
    <source>
        <dbReference type="PROSITE-ProRule" id="PRU00703"/>
    </source>
</evidence>
<dbReference type="CDD" id="cd04590">
    <property type="entry name" value="CBS_pair_CorC_HlyC_assoc"/>
    <property type="match status" value="1"/>
</dbReference>
<dbReference type="Pfam" id="PF00571">
    <property type="entry name" value="CBS"/>
    <property type="match status" value="1"/>
</dbReference>
<name>A0A8J3ZCD0_9ACTN</name>
<keyword evidence="6 10" id="KW-1133">Transmembrane helix</keyword>
<evidence type="ECO:0000256" key="2">
    <source>
        <dbReference type="ARBA" id="ARBA00006337"/>
    </source>
</evidence>
<organism evidence="15 16">
    <name type="scientific">Virgisporangium aurantiacum</name>
    <dbReference type="NCBI Taxonomy" id="175570"/>
    <lineage>
        <taxon>Bacteria</taxon>
        <taxon>Bacillati</taxon>
        <taxon>Actinomycetota</taxon>
        <taxon>Actinomycetes</taxon>
        <taxon>Micromonosporales</taxon>
        <taxon>Micromonosporaceae</taxon>
        <taxon>Virgisporangium</taxon>
    </lineage>
</organism>
<dbReference type="SUPFAM" id="SSF56176">
    <property type="entry name" value="FAD-binding/transporter-associated domain-like"/>
    <property type="match status" value="1"/>
</dbReference>
<feature type="chain" id="PRO_5035297331" evidence="12">
    <location>
        <begin position="16"/>
        <end position="432"/>
    </location>
</feature>
<evidence type="ECO:0000256" key="10">
    <source>
        <dbReference type="PROSITE-ProRule" id="PRU01193"/>
    </source>
</evidence>
<dbReference type="PANTHER" id="PTHR43099:SF6">
    <property type="entry name" value="UPF0053 PROTEIN RV1842C"/>
    <property type="match status" value="1"/>
</dbReference>
<dbReference type="PANTHER" id="PTHR43099">
    <property type="entry name" value="UPF0053 PROTEIN YRKA"/>
    <property type="match status" value="1"/>
</dbReference>
<accession>A0A8J3ZCD0</accession>
<feature type="signal peptide" evidence="12">
    <location>
        <begin position="1"/>
        <end position="15"/>
    </location>
</feature>
<dbReference type="PROSITE" id="PS51846">
    <property type="entry name" value="CNNM"/>
    <property type="match status" value="1"/>
</dbReference>
<dbReference type="Pfam" id="PF01595">
    <property type="entry name" value="CNNM"/>
    <property type="match status" value="1"/>
</dbReference>
<dbReference type="SMART" id="SM01091">
    <property type="entry name" value="CorC_HlyC"/>
    <property type="match status" value="1"/>
</dbReference>
<dbReference type="PROSITE" id="PS51371">
    <property type="entry name" value="CBS"/>
    <property type="match status" value="1"/>
</dbReference>
<dbReference type="Gene3D" id="3.10.580.10">
    <property type="entry name" value="CBS-domain"/>
    <property type="match status" value="1"/>
</dbReference>
<dbReference type="InterPro" id="IPR005170">
    <property type="entry name" value="Transptr-assoc_dom"/>
</dbReference>
<reference evidence="15" key="1">
    <citation type="submission" date="2021-01" db="EMBL/GenBank/DDBJ databases">
        <title>Whole genome shotgun sequence of Virgisporangium aurantiacum NBRC 16421.</title>
        <authorList>
            <person name="Komaki H."/>
            <person name="Tamura T."/>
        </authorList>
    </citation>
    <scope>NUCLEOTIDE SEQUENCE</scope>
    <source>
        <strain evidence="15">NBRC 16421</strain>
    </source>
</reference>
<evidence type="ECO:0000256" key="11">
    <source>
        <dbReference type="SAM" id="Phobius"/>
    </source>
</evidence>
<keyword evidence="4 10" id="KW-0812">Transmembrane</keyword>
<feature type="transmembrane region" description="Helical" evidence="11">
    <location>
        <begin position="92"/>
        <end position="111"/>
    </location>
</feature>
<dbReference type="SUPFAM" id="SSF54631">
    <property type="entry name" value="CBS-domain pair"/>
    <property type="match status" value="1"/>
</dbReference>
<dbReference type="InterPro" id="IPR002550">
    <property type="entry name" value="CNNM"/>
</dbReference>
<dbReference type="GO" id="GO:0005886">
    <property type="term" value="C:plasma membrane"/>
    <property type="evidence" value="ECO:0007669"/>
    <property type="project" value="UniProtKB-SubCell"/>
</dbReference>
<gene>
    <name evidence="15" type="ORF">Vau01_091250</name>
</gene>
<keyword evidence="8 10" id="KW-0472">Membrane</keyword>
<evidence type="ECO:0000313" key="16">
    <source>
        <dbReference type="Proteomes" id="UP000612585"/>
    </source>
</evidence>
<evidence type="ECO:0000256" key="12">
    <source>
        <dbReference type="SAM" id="SignalP"/>
    </source>
</evidence>
<keyword evidence="16" id="KW-1185">Reference proteome</keyword>
<evidence type="ECO:0000256" key="5">
    <source>
        <dbReference type="ARBA" id="ARBA00022737"/>
    </source>
</evidence>
<dbReference type="GO" id="GO:0050660">
    <property type="term" value="F:flavin adenine dinucleotide binding"/>
    <property type="evidence" value="ECO:0007669"/>
    <property type="project" value="InterPro"/>
</dbReference>
<comment type="similarity">
    <text evidence="2">Belongs to the UPF0053 family.</text>
</comment>
<comment type="subcellular location">
    <subcellularLocation>
        <location evidence="1">Cell membrane</location>
        <topology evidence="1">Multi-pass membrane protein</topology>
    </subcellularLocation>
</comment>
<dbReference type="FunFam" id="3.10.580.10:FF:000002">
    <property type="entry name" value="Magnesium/cobalt efflux protein CorC"/>
    <property type="match status" value="1"/>
</dbReference>
<dbReference type="InterPro" id="IPR044751">
    <property type="entry name" value="Ion_transp-like_CBS"/>
</dbReference>
<keyword evidence="7 9" id="KW-0129">CBS domain</keyword>
<feature type="domain" description="CBS" evidence="13">
    <location>
        <begin position="273"/>
        <end position="330"/>
    </location>
</feature>
<dbReference type="EMBL" id="BOPG01000068">
    <property type="protein sequence ID" value="GIJ61609.1"/>
    <property type="molecule type" value="Genomic_DNA"/>
</dbReference>
<keyword evidence="12" id="KW-0732">Signal</keyword>
<sequence length="432" mass="46418">MLPLLAFVLLTVANAAFVAAEFSLVTVDRAEIDRLAESGDRVARTVRRALRELSFQLSGAQLGITITALLTGYLAEPAIAELIHPVFGGASHFMALAIATLFSVLFGELVPKNAALARPMPVARRTAGPQRIFSKVFRPLIIVLNGSANWLVRRVGVEPQEELASARSPEELGLLAAISAQAGALPTETAVMLQRTIRFGDKRAAEAMTPRVDVVGLRTEDTVAELIEQAQGTGHSRFPVYVQTLDQVRGVATVIDALGVPPAKRSTTAVAAVAREPVFVPESLDLDRVLAALTAADAGLAIVVDEYGGTDGVVTIEDLVEELVGEIDDEHDPVETTHDLFAPDLEPPALLGHPLVEPVLVDGVLREDELAELTGFRLPPGPYETLAGFLMARLGHIPAPDETVVEGDWEFTVVEVVRRRVEKVRVTRRESS</sequence>
<dbReference type="Gene3D" id="3.30.465.10">
    <property type="match status" value="1"/>
</dbReference>
<dbReference type="InterPro" id="IPR000644">
    <property type="entry name" value="CBS_dom"/>
</dbReference>
<proteinExistence type="inferred from homology"/>
<dbReference type="Proteomes" id="UP000612585">
    <property type="component" value="Unassembled WGS sequence"/>
</dbReference>
<protein>
    <submittedName>
        <fullName evidence="15">Membrane protein</fullName>
    </submittedName>
</protein>
<keyword evidence="5" id="KW-0677">Repeat</keyword>
<evidence type="ECO:0000256" key="6">
    <source>
        <dbReference type="ARBA" id="ARBA00022989"/>
    </source>
</evidence>
<dbReference type="InterPro" id="IPR051676">
    <property type="entry name" value="UPF0053_domain"/>
</dbReference>
<dbReference type="AlphaFoldDB" id="A0A8J3ZCD0"/>
<evidence type="ECO:0000259" key="14">
    <source>
        <dbReference type="PROSITE" id="PS51846"/>
    </source>
</evidence>
<keyword evidence="3" id="KW-1003">Cell membrane</keyword>
<evidence type="ECO:0000256" key="1">
    <source>
        <dbReference type="ARBA" id="ARBA00004651"/>
    </source>
</evidence>